<name>A0A5C6G585_METRR</name>
<gene>
    <name evidence="1" type="ORF">ED733_002052</name>
</gene>
<accession>A0A5C6G585</accession>
<dbReference type="Proteomes" id="UP000317257">
    <property type="component" value="Unassembled WGS sequence"/>
</dbReference>
<sequence>MHLSEVTYSEEATVAAVRDYYQFLASMYLDKTVIQEPPKDGWPCITPESMRGLGKTDKVISLLRHLPYIHSPRYDQGPDALPSCMFADWKTRTEDQNGFGTDKYSKFARMSSEGAGIYEDVPPDVIGLTWDAEDRYIFLLDTRLGVVYWVECDYHLRLHSSRPCIRDCAYDYAPENEADAFRGESGTWAIADFFQVLKDQYKHLNFLPQSSMRNYHKDDCMRAVRSALLEHNYHVDDI</sequence>
<organism evidence="1 2">
    <name type="scientific">Metarhizium rileyi (strain RCEF 4871)</name>
    <name type="common">Nomuraea rileyi</name>
    <dbReference type="NCBI Taxonomy" id="1649241"/>
    <lineage>
        <taxon>Eukaryota</taxon>
        <taxon>Fungi</taxon>
        <taxon>Dikarya</taxon>
        <taxon>Ascomycota</taxon>
        <taxon>Pezizomycotina</taxon>
        <taxon>Sordariomycetes</taxon>
        <taxon>Hypocreomycetidae</taxon>
        <taxon>Hypocreales</taxon>
        <taxon>Clavicipitaceae</taxon>
        <taxon>Metarhizium</taxon>
    </lineage>
</organism>
<dbReference type="EMBL" id="SBHS01000027">
    <property type="protein sequence ID" value="TWU72499.1"/>
    <property type="molecule type" value="Genomic_DNA"/>
</dbReference>
<dbReference type="AlphaFoldDB" id="A0A5C6G585"/>
<comment type="caution">
    <text evidence="1">The sequence shown here is derived from an EMBL/GenBank/DDBJ whole genome shotgun (WGS) entry which is preliminary data.</text>
</comment>
<reference evidence="2" key="1">
    <citation type="submission" date="2018-12" db="EMBL/GenBank/DDBJ databases">
        <title>The complete genome of Metarhizium rileyi, a key fungal pathogen of Lepidoptera.</title>
        <authorList>
            <person name="Binneck E."/>
            <person name="Lastra C.C.L."/>
            <person name="Sosa-Gomez D.R."/>
        </authorList>
    </citation>
    <scope>NUCLEOTIDE SEQUENCE [LARGE SCALE GENOMIC DNA]</scope>
    <source>
        <strain evidence="2">Cep018-CH2</strain>
    </source>
</reference>
<evidence type="ECO:0000313" key="1">
    <source>
        <dbReference type="EMBL" id="TWU72499.1"/>
    </source>
</evidence>
<protein>
    <submittedName>
        <fullName evidence="1">Uncharacterized protein</fullName>
    </submittedName>
</protein>
<evidence type="ECO:0000313" key="2">
    <source>
        <dbReference type="Proteomes" id="UP000317257"/>
    </source>
</evidence>
<proteinExistence type="predicted"/>